<evidence type="ECO:0000313" key="1">
    <source>
        <dbReference type="EMBL" id="TCZ64713.1"/>
    </source>
</evidence>
<proteinExistence type="predicted"/>
<name>A0A4R4DQZ4_9BACT</name>
<evidence type="ECO:0000313" key="2">
    <source>
        <dbReference type="Proteomes" id="UP000295164"/>
    </source>
</evidence>
<accession>A0A4R4DQZ4</accession>
<reference evidence="1 2" key="1">
    <citation type="submission" date="2019-03" db="EMBL/GenBank/DDBJ databases">
        <authorList>
            <person name="Kim M.K.M."/>
        </authorList>
    </citation>
    <scope>NUCLEOTIDE SEQUENCE [LARGE SCALE GENOMIC DNA]</scope>
    <source>
        <strain evidence="1 2">17J68-15</strain>
    </source>
</reference>
<sequence length="194" mass="21728">MDDRRSAPLRAEIASSHKLYPPVLLYNQQRVRSSFTVLCGKIPGKCPGPVSARRCPAGFYLRFMTQCSAFWLARFDNEEDLINYIEYHHDADGNASSPFDAALGGPGYDDDFLECVYTDPEDLAEEVGDFSHSEHFGADLQQRIRAIGGTWNTLLMLTGAEGAYNEWLFHGEPAETPAPHLRFVGRFTYDTPGE</sequence>
<comment type="caution">
    <text evidence="1">The sequence shown here is derived from an EMBL/GenBank/DDBJ whole genome shotgun (WGS) entry which is preliminary data.</text>
</comment>
<dbReference type="EMBL" id="SKFH01000057">
    <property type="protein sequence ID" value="TCZ64713.1"/>
    <property type="molecule type" value="Genomic_DNA"/>
</dbReference>
<dbReference type="Proteomes" id="UP000295164">
    <property type="component" value="Unassembled WGS sequence"/>
</dbReference>
<gene>
    <name evidence="1" type="ORF">E0486_18015</name>
</gene>
<protein>
    <submittedName>
        <fullName evidence="1">Uncharacterized protein</fullName>
    </submittedName>
</protein>
<organism evidence="1 2">
    <name type="scientific">Flaviaesturariibacter aridisoli</name>
    <dbReference type="NCBI Taxonomy" id="2545761"/>
    <lineage>
        <taxon>Bacteria</taxon>
        <taxon>Pseudomonadati</taxon>
        <taxon>Bacteroidota</taxon>
        <taxon>Chitinophagia</taxon>
        <taxon>Chitinophagales</taxon>
        <taxon>Chitinophagaceae</taxon>
        <taxon>Flaviaestuariibacter</taxon>
    </lineage>
</organism>
<dbReference type="AlphaFoldDB" id="A0A4R4DQZ4"/>
<keyword evidence="2" id="KW-1185">Reference proteome</keyword>